<dbReference type="PANTHER" id="PTHR42757">
    <property type="entry name" value="IGLON FAMILY OF IMMUNOGLOBULIN SUPERFAMILY-RELATED"/>
    <property type="match status" value="1"/>
</dbReference>
<feature type="coiled-coil region" evidence="1">
    <location>
        <begin position="221"/>
        <end position="252"/>
    </location>
</feature>
<dbReference type="InterPro" id="IPR018159">
    <property type="entry name" value="Spectrin/alpha-actinin"/>
</dbReference>
<dbReference type="InterPro" id="IPR013783">
    <property type="entry name" value="Ig-like_fold"/>
</dbReference>
<keyword evidence="1" id="KW-0175">Coiled coil</keyword>
<dbReference type="Proteomes" id="UP001066276">
    <property type="component" value="Chromosome 3_1"/>
</dbReference>
<name>A0AAV7UGL3_PLEWA</name>
<dbReference type="PANTHER" id="PTHR42757:SF44">
    <property type="entry name" value="COILED-COIL DOMAIN-CONTAINING PROTEIN 141"/>
    <property type="match status" value="1"/>
</dbReference>
<dbReference type="InterPro" id="IPR007110">
    <property type="entry name" value="Ig-like_dom"/>
</dbReference>
<dbReference type="PROSITE" id="PS50835">
    <property type="entry name" value="IG_LIKE"/>
    <property type="match status" value="1"/>
</dbReference>
<dbReference type="InterPro" id="IPR036179">
    <property type="entry name" value="Ig-like_dom_sf"/>
</dbReference>
<evidence type="ECO:0000256" key="2">
    <source>
        <dbReference type="SAM" id="MobiDB-lite"/>
    </source>
</evidence>
<dbReference type="CDD" id="cd00176">
    <property type="entry name" value="SPEC"/>
    <property type="match status" value="1"/>
</dbReference>
<accession>A0AAV7UGL3</accession>
<dbReference type="Gene3D" id="1.20.58.60">
    <property type="match status" value="3"/>
</dbReference>
<reference evidence="4" key="1">
    <citation type="journal article" date="2022" name="bioRxiv">
        <title>Sequencing and chromosome-scale assembly of the giantPleurodeles waltlgenome.</title>
        <authorList>
            <person name="Brown T."/>
            <person name="Elewa A."/>
            <person name="Iarovenko S."/>
            <person name="Subramanian E."/>
            <person name="Araus A.J."/>
            <person name="Petzold A."/>
            <person name="Susuki M."/>
            <person name="Suzuki K.-i.T."/>
            <person name="Hayashi T."/>
            <person name="Toyoda A."/>
            <person name="Oliveira C."/>
            <person name="Osipova E."/>
            <person name="Leigh N.D."/>
            <person name="Simon A."/>
            <person name="Yun M.H."/>
        </authorList>
    </citation>
    <scope>NUCLEOTIDE SEQUENCE</scope>
    <source>
        <strain evidence="4">20211129_DDA</strain>
        <tissue evidence="4">Liver</tissue>
    </source>
</reference>
<feature type="coiled-coil region" evidence="1">
    <location>
        <begin position="867"/>
        <end position="969"/>
    </location>
</feature>
<sequence length="1480" mass="168650">MSGEDEPGGQAPTTTAVSSVAVQAGDCRLVVAVLKSGKLVQLQLAESVPNLLEIGSSQDETKKLLQDHELLLVKLKSLEDNVWDLLCEADKVADDNVEQSQVYEAMAETLGEAWTALVHMLEKRKELLSFASEFFDNALEFAVTIDQADDFLHNAQDFEHADSLKELLQQNHLHMKVLLERSLALLNKSRELTEFIEEFKSGWPVLTSEITQGARSSCAKIDSLLELLQDRRRQLDKHLKQQRQELQQVLQICHWHQEEERVTCWFKKDIEDYLQNGLLGYSLTENEELLREYKEHVLKATEWSSALENLKKEARKILLSEDYTDKDNLKCSNENLSTLQTRFWQLMDERANFLQETNDFFKSANKAFDKLGGIEAYLKLLNAEGLSLPVLASKHEELQKEIKDCATGAVQRGEALVTKGSASFQVTGIQEMIGYIQKRVDQLTNQCPAHREQSLKKQQRIESLEEHLKTVSMSVEKISSELAHNVEDPKDAGSTLKETEKLLHKYMELARQAMESSHELEAAVRVIEELEHEPAELAEFARKANLLHKELGLCNQRIAANLEALNVYVGFLKSAKELDEQIQNLKQLYSSEPVEEDNDTAVKMMLETADLQWQTVLKNIITLQDKGHDCLNYVTVVNNKPVLMEAQVLVIKQTTEKVQKEKVELTNLWTSWQRHINQMKSVKNQWRKLKDHLKQTTQSLKNLEEVLLPEPADRIGNNTQSLSDLQDRCNKMKPQFQQLNAEVEYAVKLSELLSLKGALERERCKKIAELVQLHQRVKDKIKEYEDLLIKMSTFHQVREELENLVKTNGLENCEPPEVPKESHQAQIHLSHTRERHTHIKHLYKLALRLGTDISSTVQHSKTFSVPLKDLQQQVDVLEYDCNKWTSQAATYEEELSSNLSFCTVRDEINELKESFKDLKKKFNNLKFNYMKKTEKARNSKVLKNHIQQVEMFAEKIQSLTKKMDNIEKKVCTSTQKEPSDKDVSVQQTVTDLQTQFHEFVRGVEEYKKHLDMTENLQQLTEECNFWCEEASATVVRVGKYSAECKTKEAVQVLFRQFKKFVHPTTEQQEERIQRITDLAANVYGAEEGAKYVEKTVLKHKEALDSVNELCSYLKELEDKLERDRSCTPQCGYFNQEMSNVENGKHHHSLDNACEGATMEEVGDQRQMDLKNLQGVSYSLKEDIDQCIASCLKEGSVITEGGDLPIELLAEETPSGDEYECISPDDMSLPPLSETPESNLLHSETEQEEQPCCSSQSLHVSSYSMQIQINSGSKQMVEQSELVTPVAFADTTDNKREKTSSYFESFYSPPLGFHPKFRIESPCVPHPPAASASTTASHAIPGTLKANSAYSMKSEVHETHLQHHTIQKSMRETQNPLHASNPCTNSTDRQPTSPDVFSGLVFQSDLQRSSPRLTVPQEETRRASEKTSMTSLSGQSPTFSKLLSNATVKEGSPVTLEVEVTGFPEPTLTWWVAYNEGQQIN</sequence>
<dbReference type="EMBL" id="JANPWB010000005">
    <property type="protein sequence ID" value="KAJ1187978.1"/>
    <property type="molecule type" value="Genomic_DNA"/>
</dbReference>
<keyword evidence="5" id="KW-1185">Reference proteome</keyword>
<feature type="compositionally biased region" description="Polar residues" evidence="2">
    <location>
        <begin position="1425"/>
        <end position="1437"/>
    </location>
</feature>
<comment type="caution">
    <text evidence="4">The sequence shown here is derived from an EMBL/GenBank/DDBJ whole genome shotgun (WGS) entry which is preliminary data.</text>
</comment>
<proteinExistence type="predicted"/>
<feature type="domain" description="Ig-like" evidence="3">
    <location>
        <begin position="1436"/>
        <end position="1480"/>
    </location>
</feature>
<organism evidence="4 5">
    <name type="scientific">Pleurodeles waltl</name>
    <name type="common">Iberian ribbed newt</name>
    <dbReference type="NCBI Taxonomy" id="8319"/>
    <lineage>
        <taxon>Eukaryota</taxon>
        <taxon>Metazoa</taxon>
        <taxon>Chordata</taxon>
        <taxon>Craniata</taxon>
        <taxon>Vertebrata</taxon>
        <taxon>Euteleostomi</taxon>
        <taxon>Amphibia</taxon>
        <taxon>Batrachia</taxon>
        <taxon>Caudata</taxon>
        <taxon>Salamandroidea</taxon>
        <taxon>Salamandridae</taxon>
        <taxon>Pleurodelinae</taxon>
        <taxon>Pleurodeles</taxon>
    </lineage>
</organism>
<feature type="compositionally biased region" description="Polar residues" evidence="2">
    <location>
        <begin position="1371"/>
        <end position="1394"/>
    </location>
</feature>
<evidence type="ECO:0000313" key="4">
    <source>
        <dbReference type="EMBL" id="KAJ1187978.1"/>
    </source>
</evidence>
<dbReference type="FunFam" id="1.20.58.60:FF:000192">
    <property type="entry name" value="coiled-coil domain-containing protein 141 isoform X2"/>
    <property type="match status" value="1"/>
</dbReference>
<evidence type="ECO:0000313" key="5">
    <source>
        <dbReference type="Proteomes" id="UP001066276"/>
    </source>
</evidence>
<gene>
    <name evidence="4" type="ORF">NDU88_004743</name>
</gene>
<evidence type="ECO:0000259" key="3">
    <source>
        <dbReference type="PROSITE" id="PS50835"/>
    </source>
</evidence>
<dbReference type="Gene3D" id="2.60.40.10">
    <property type="entry name" value="Immunoglobulins"/>
    <property type="match status" value="1"/>
</dbReference>
<dbReference type="SUPFAM" id="SSF48726">
    <property type="entry name" value="Immunoglobulin"/>
    <property type="match status" value="1"/>
</dbReference>
<dbReference type="InterPro" id="IPR050876">
    <property type="entry name" value="IgLON_domain"/>
</dbReference>
<feature type="region of interest" description="Disordered" evidence="2">
    <location>
        <begin position="1406"/>
        <end position="1437"/>
    </location>
</feature>
<protein>
    <recommendedName>
        <fullName evidence="3">Ig-like domain-containing protein</fullName>
    </recommendedName>
</protein>
<evidence type="ECO:0000256" key="1">
    <source>
        <dbReference type="SAM" id="Coils"/>
    </source>
</evidence>
<feature type="region of interest" description="Disordered" evidence="2">
    <location>
        <begin position="1370"/>
        <end position="1394"/>
    </location>
</feature>
<dbReference type="SUPFAM" id="SSF46966">
    <property type="entry name" value="Spectrin repeat"/>
    <property type="match status" value="3"/>
</dbReference>